<protein>
    <submittedName>
        <fullName evidence="3">MSHA biogenesis protein MshJ</fullName>
    </submittedName>
</protein>
<accession>A0AAN1WK62</accession>
<keyword evidence="1" id="KW-0175">Coiled coil</keyword>
<organism evidence="3 4">
    <name type="scientific">Marinagarivorans cellulosilyticus</name>
    <dbReference type="NCBI Taxonomy" id="2721545"/>
    <lineage>
        <taxon>Bacteria</taxon>
        <taxon>Pseudomonadati</taxon>
        <taxon>Pseudomonadota</taxon>
        <taxon>Gammaproteobacteria</taxon>
        <taxon>Cellvibrionales</taxon>
        <taxon>Cellvibrionaceae</taxon>
        <taxon>Marinagarivorans</taxon>
    </lineage>
</organism>
<proteinExistence type="predicted"/>
<dbReference type="KEGG" id="marq:MARGE09_P3213"/>
<keyword evidence="2" id="KW-1133">Transmembrane helix</keyword>
<dbReference type="AlphaFoldDB" id="A0AAN1WK62"/>
<keyword evidence="2" id="KW-0472">Membrane</keyword>
<keyword evidence="2" id="KW-0812">Transmembrane</keyword>
<sequence>MKILQRWLDLCERFDSLVVRERMLLFGSCVAGIYLLFDTALIMPAGKEVLRLKEEIEVVEKKANQLATEKQVFDRVAARDPDANLKRERLKLQGKLLQLENNLDELSLRLVPSDKLPEILRTVSEQAEKVKLKSLQTMPPEEIDLGGKSIRLKSMAEVTTNYVSGDGKSNAVVNLPAESVYRHAIRVQLEGNYFEVVSFLKELESLSWRFYWEGLDYRVAKFPKALVDIELYTLSTGEGMLGGR</sequence>
<evidence type="ECO:0000256" key="1">
    <source>
        <dbReference type="SAM" id="Coils"/>
    </source>
</evidence>
<evidence type="ECO:0000313" key="4">
    <source>
        <dbReference type="Proteomes" id="UP001320119"/>
    </source>
</evidence>
<feature type="coiled-coil region" evidence="1">
    <location>
        <begin position="49"/>
        <end position="109"/>
    </location>
</feature>
<keyword evidence="4" id="KW-1185">Reference proteome</keyword>
<dbReference type="Proteomes" id="UP001320119">
    <property type="component" value="Chromosome"/>
</dbReference>
<dbReference type="RefSeq" id="WP_236983837.1">
    <property type="nucleotide sequence ID" value="NZ_AP023086.1"/>
</dbReference>
<feature type="transmembrane region" description="Helical" evidence="2">
    <location>
        <begin position="23"/>
        <end position="43"/>
    </location>
</feature>
<evidence type="ECO:0000313" key="3">
    <source>
        <dbReference type="EMBL" id="BCD99012.1"/>
    </source>
</evidence>
<name>A0AAN1WK62_9GAMM</name>
<gene>
    <name evidence="3" type="ORF">MARGE09_P3213</name>
</gene>
<reference evidence="3 4" key="1">
    <citation type="journal article" date="2022" name="IScience">
        <title>An ultrasensitive nanofiber-based assay for enzymatic hydrolysis and deep-sea microbial degradation of cellulose.</title>
        <authorList>
            <person name="Tsudome M."/>
            <person name="Tachioka M."/>
            <person name="Miyazaki M."/>
            <person name="Uchimura K."/>
            <person name="Tsuda M."/>
            <person name="Takaki Y."/>
            <person name="Deguchi S."/>
        </authorList>
    </citation>
    <scope>NUCLEOTIDE SEQUENCE [LARGE SCALE GENOMIC DNA]</scope>
    <source>
        <strain evidence="3 4">GE09</strain>
    </source>
</reference>
<evidence type="ECO:0000256" key="2">
    <source>
        <dbReference type="SAM" id="Phobius"/>
    </source>
</evidence>
<dbReference type="EMBL" id="AP023086">
    <property type="protein sequence ID" value="BCD99012.1"/>
    <property type="molecule type" value="Genomic_DNA"/>
</dbReference>